<proteinExistence type="predicted"/>
<dbReference type="Pfam" id="PF13643">
    <property type="entry name" value="DUF4145"/>
    <property type="match status" value="1"/>
</dbReference>
<dbReference type="OrthoDB" id="9808624at2"/>
<evidence type="ECO:0000313" key="2">
    <source>
        <dbReference type="EMBL" id="SFI18423.1"/>
    </source>
</evidence>
<accession>A0A1I3G4M1</accession>
<dbReference type="EMBL" id="FOQA01000008">
    <property type="protein sequence ID" value="SFI18423.1"/>
    <property type="molecule type" value="Genomic_DNA"/>
</dbReference>
<keyword evidence="3" id="KW-1185">Reference proteome</keyword>
<reference evidence="3" key="1">
    <citation type="submission" date="2016-10" db="EMBL/GenBank/DDBJ databases">
        <authorList>
            <person name="Varghese N."/>
            <person name="Submissions S."/>
        </authorList>
    </citation>
    <scope>NUCLEOTIDE SEQUENCE [LARGE SCALE GENOMIC DNA]</scope>
    <source>
        <strain evidence="3">Z-7934</strain>
    </source>
</reference>
<sequence length="215" mass="24017">MKAEYILPQLNLDAFNCPNCRVYTKQRWYYLQASSGSDGYGIHHKDTDFKVSHCEKCKASTIWHQDKIIFPHSAIVPPPNIDLPSDIKNDYNEAATITNLSPKGSAALLRLCIQKLCMHLGEPGKNINDDIKNLVSKGLPPKVQEALDTVRVIGNECVHPGTIDLDDNREVANKLFHMVNFIATKMISEPKEIDELYSSLPTSKIDGIKARDGAK</sequence>
<protein>
    <recommendedName>
        <fullName evidence="1">DUF4145 domain-containing protein</fullName>
    </recommendedName>
</protein>
<organism evidence="2 3">
    <name type="scientific">Tindallia magadiensis</name>
    <dbReference type="NCBI Taxonomy" id="69895"/>
    <lineage>
        <taxon>Bacteria</taxon>
        <taxon>Bacillati</taxon>
        <taxon>Bacillota</taxon>
        <taxon>Clostridia</taxon>
        <taxon>Peptostreptococcales</taxon>
        <taxon>Tindalliaceae</taxon>
        <taxon>Tindallia</taxon>
    </lineage>
</organism>
<evidence type="ECO:0000259" key="1">
    <source>
        <dbReference type="Pfam" id="PF13643"/>
    </source>
</evidence>
<dbReference type="Proteomes" id="UP000199287">
    <property type="component" value="Unassembled WGS sequence"/>
</dbReference>
<evidence type="ECO:0000313" key="3">
    <source>
        <dbReference type="Proteomes" id="UP000199287"/>
    </source>
</evidence>
<gene>
    <name evidence="2" type="ORF">SAMN05192551_1082</name>
</gene>
<feature type="domain" description="DUF4145" evidence="1">
    <location>
        <begin position="92"/>
        <end position="171"/>
    </location>
</feature>
<dbReference type="RefSeq" id="WP_093372976.1">
    <property type="nucleotide sequence ID" value="NZ_FOQA01000008.1"/>
</dbReference>
<dbReference type="AlphaFoldDB" id="A0A1I3G4M1"/>
<name>A0A1I3G4M1_9FIRM</name>
<dbReference type="InterPro" id="IPR025285">
    <property type="entry name" value="DUF4145"/>
</dbReference>